<proteinExistence type="predicted"/>
<sequence length="103" mass="11636">MSALELRWCIGKPAFNQPPAQRIIAIAFWQADQAMKVIRQHYPAMNLKRVFPADITNRFTQLPDMPNQQVIAVAMMQYMGEKPAASKLSIAVVTNHRVLSLIS</sequence>
<name>A0A9X3EC03_9GAMM</name>
<organism evidence="1 2">
    <name type="scientific">Parathalassolituus penaei</name>
    <dbReference type="NCBI Taxonomy" id="2997323"/>
    <lineage>
        <taxon>Bacteria</taxon>
        <taxon>Pseudomonadati</taxon>
        <taxon>Pseudomonadota</taxon>
        <taxon>Gammaproteobacteria</taxon>
        <taxon>Oceanospirillales</taxon>
        <taxon>Oceanospirillaceae</taxon>
        <taxon>Parathalassolituus</taxon>
    </lineage>
</organism>
<gene>
    <name evidence="1" type="ORF">OUO13_06365</name>
</gene>
<evidence type="ECO:0000313" key="1">
    <source>
        <dbReference type="EMBL" id="MCY0964803.1"/>
    </source>
</evidence>
<comment type="caution">
    <text evidence="1">The sequence shown here is derived from an EMBL/GenBank/DDBJ whole genome shotgun (WGS) entry which is preliminary data.</text>
</comment>
<accession>A0A9X3EC03</accession>
<dbReference type="Proteomes" id="UP001150830">
    <property type="component" value="Unassembled WGS sequence"/>
</dbReference>
<evidence type="ECO:0000313" key="2">
    <source>
        <dbReference type="Proteomes" id="UP001150830"/>
    </source>
</evidence>
<reference evidence="1" key="1">
    <citation type="submission" date="2022-11" db="EMBL/GenBank/DDBJ databases">
        <title>Parathalassolutuus dongxingensis gen. nov., sp. nov., a novel member of family Oceanospirillaceae isolated from a coastal shrimp pond in Guangxi, China.</title>
        <authorList>
            <person name="Chen H."/>
        </authorList>
    </citation>
    <scope>NUCLEOTIDE SEQUENCE</scope>
    <source>
        <strain evidence="1">G-43</strain>
    </source>
</reference>
<dbReference type="AlphaFoldDB" id="A0A9X3EC03"/>
<dbReference type="EMBL" id="JAPNOA010000019">
    <property type="protein sequence ID" value="MCY0964803.1"/>
    <property type="molecule type" value="Genomic_DNA"/>
</dbReference>
<keyword evidence="2" id="KW-1185">Reference proteome</keyword>
<protein>
    <submittedName>
        <fullName evidence="1">Uncharacterized protein</fullName>
    </submittedName>
</protein>